<dbReference type="GO" id="GO:0005524">
    <property type="term" value="F:ATP binding"/>
    <property type="evidence" value="ECO:0007669"/>
    <property type="project" value="UniProtKB-KW"/>
</dbReference>
<evidence type="ECO:0000256" key="2">
    <source>
        <dbReference type="ARBA" id="ARBA00022448"/>
    </source>
</evidence>
<comment type="caution">
    <text evidence="7">The sequence shown here is derived from an EMBL/GenBank/DDBJ whole genome shotgun (WGS) entry which is preliminary data.</text>
</comment>
<keyword evidence="3" id="KW-0547">Nucleotide-binding</keyword>
<proteinExistence type="inferred from homology"/>
<dbReference type="SMART" id="SM00382">
    <property type="entry name" value="AAA"/>
    <property type="match status" value="1"/>
</dbReference>
<evidence type="ECO:0000259" key="6">
    <source>
        <dbReference type="PROSITE" id="PS50893"/>
    </source>
</evidence>
<dbReference type="GO" id="GO:0016887">
    <property type="term" value="F:ATP hydrolysis activity"/>
    <property type="evidence" value="ECO:0007669"/>
    <property type="project" value="InterPro"/>
</dbReference>
<name>A0A7C8DD05_9ARCH</name>
<dbReference type="PANTHER" id="PTHR43335">
    <property type="entry name" value="ABC TRANSPORTER, ATP-BINDING PROTEIN"/>
    <property type="match status" value="1"/>
</dbReference>
<accession>A0A7C8DD05</accession>
<dbReference type="GO" id="GO:0017004">
    <property type="term" value="P:cytochrome complex assembly"/>
    <property type="evidence" value="ECO:0007669"/>
    <property type="project" value="UniProtKB-KW"/>
</dbReference>
<dbReference type="NCBIfam" id="TIGR01189">
    <property type="entry name" value="ccmA"/>
    <property type="match status" value="1"/>
</dbReference>
<dbReference type="InterPro" id="IPR027417">
    <property type="entry name" value="P-loop_NTPase"/>
</dbReference>
<dbReference type="EMBL" id="DUAV01000022">
    <property type="protein sequence ID" value="HIG63484.1"/>
    <property type="molecule type" value="Genomic_DNA"/>
</dbReference>
<dbReference type="AlphaFoldDB" id="A0A7C8DD05"/>
<protein>
    <submittedName>
        <fullName evidence="7">Heme ABC exporter ATP-binding protein CcmA</fullName>
    </submittedName>
</protein>
<keyword evidence="4" id="KW-0201">Cytochrome c-type biogenesis</keyword>
<dbReference type="InterPro" id="IPR003593">
    <property type="entry name" value="AAA+_ATPase"/>
</dbReference>
<dbReference type="GO" id="GO:0022857">
    <property type="term" value="F:transmembrane transporter activity"/>
    <property type="evidence" value="ECO:0007669"/>
    <property type="project" value="InterPro"/>
</dbReference>
<dbReference type="InterPro" id="IPR003439">
    <property type="entry name" value="ABC_transporter-like_ATP-bd"/>
</dbReference>
<gene>
    <name evidence="7" type="primary">ccmA</name>
    <name evidence="7" type="ORF">EYQ16_03070</name>
</gene>
<dbReference type="PROSITE" id="PS50893">
    <property type="entry name" value="ABC_TRANSPORTER_2"/>
    <property type="match status" value="1"/>
</dbReference>
<dbReference type="InterPro" id="IPR005895">
    <property type="entry name" value="ABC_transptr_haem_export_CcmA"/>
</dbReference>
<dbReference type="Pfam" id="PF00005">
    <property type="entry name" value="ABC_tran"/>
    <property type="match status" value="1"/>
</dbReference>
<organism evidence="7 8">
    <name type="scientific">Marine Group III euryarchaeote</name>
    <dbReference type="NCBI Taxonomy" id="2173149"/>
    <lineage>
        <taxon>Archaea</taxon>
        <taxon>Methanobacteriati</taxon>
        <taxon>Thermoplasmatota</taxon>
        <taxon>Thermoplasmata</taxon>
        <taxon>Candidatus Thermoprofundales</taxon>
    </lineage>
</organism>
<evidence type="ECO:0000313" key="8">
    <source>
        <dbReference type="Proteomes" id="UP000589516"/>
    </source>
</evidence>
<reference evidence="8" key="1">
    <citation type="journal article" date="2019" name="bioRxiv">
        <title>Genome diversification in globally distributed novel marine Proteobacteria is linked to environmental adaptation.</title>
        <authorList>
            <person name="Zhou Z."/>
            <person name="Tran P.Q."/>
            <person name="Kieft K."/>
            <person name="Anantharaman K."/>
        </authorList>
    </citation>
    <scope>NUCLEOTIDE SEQUENCE [LARGE SCALE GENOMIC DNA]</scope>
</reference>
<comment type="similarity">
    <text evidence="1">Belongs to the ABC transporter superfamily.</text>
</comment>
<sequence>MLTVRRLQKAFGARRVLRGLDLSVADGEVVLLQGENGAGKSTLLRILATLDRVDNGEAEVDGFALSDGVEVRSRIGFAGHRTGFYGELSGRENLTLWAQLHQLPEHLAEIDATLERVGLKAFADDRTGIYSRGMLQRLALARATLHQPTTMLLDEPFAALDSTGRELLRTLISEWRDDGRAVLVVAHGSGLAADRTLALANGVLA</sequence>
<dbReference type="Gene3D" id="3.40.50.300">
    <property type="entry name" value="P-loop containing nucleotide triphosphate hydrolases"/>
    <property type="match status" value="1"/>
</dbReference>
<evidence type="ECO:0000313" key="7">
    <source>
        <dbReference type="EMBL" id="HIG63484.1"/>
    </source>
</evidence>
<evidence type="ECO:0000256" key="1">
    <source>
        <dbReference type="ARBA" id="ARBA00005417"/>
    </source>
</evidence>
<keyword evidence="5 7" id="KW-0067">ATP-binding</keyword>
<dbReference type="Proteomes" id="UP000589516">
    <property type="component" value="Unassembled WGS sequence"/>
</dbReference>
<dbReference type="PANTHER" id="PTHR43335:SF4">
    <property type="entry name" value="ABC TRANSPORTER, ATP-BINDING PROTEIN"/>
    <property type="match status" value="1"/>
</dbReference>
<dbReference type="SUPFAM" id="SSF52540">
    <property type="entry name" value="P-loop containing nucleoside triphosphate hydrolases"/>
    <property type="match status" value="1"/>
</dbReference>
<evidence type="ECO:0000256" key="3">
    <source>
        <dbReference type="ARBA" id="ARBA00022741"/>
    </source>
</evidence>
<evidence type="ECO:0000256" key="5">
    <source>
        <dbReference type="ARBA" id="ARBA00022840"/>
    </source>
</evidence>
<evidence type="ECO:0000256" key="4">
    <source>
        <dbReference type="ARBA" id="ARBA00022748"/>
    </source>
</evidence>
<keyword evidence="2" id="KW-0813">Transport</keyword>
<feature type="domain" description="ABC transporter" evidence="6">
    <location>
        <begin position="2"/>
        <end position="205"/>
    </location>
</feature>